<feature type="binding site" evidence="9">
    <location>
        <position position="112"/>
    </location>
    <ligand>
        <name>anthranilate</name>
        <dbReference type="ChEBI" id="CHEBI:16567"/>
        <label>1</label>
    </ligand>
</feature>
<dbReference type="GO" id="GO:0000162">
    <property type="term" value="P:L-tryptophan biosynthetic process"/>
    <property type="evidence" value="ECO:0007669"/>
    <property type="project" value="UniProtKB-UniRule"/>
</dbReference>
<dbReference type="FunFam" id="3.40.1030.10:FF:000002">
    <property type="entry name" value="Anthranilate phosphoribosyltransferase"/>
    <property type="match status" value="1"/>
</dbReference>
<dbReference type="InterPro" id="IPR005940">
    <property type="entry name" value="Anthranilate_Pribosyl_Tfrase"/>
</dbReference>
<feature type="binding site" evidence="9">
    <location>
        <begin position="109"/>
        <end position="117"/>
    </location>
    <ligand>
        <name>5-phospho-alpha-D-ribose 1-diphosphate</name>
        <dbReference type="ChEBI" id="CHEBI:58017"/>
    </ligand>
</feature>
<feature type="binding site" evidence="9">
    <location>
        <begin position="91"/>
        <end position="94"/>
    </location>
    <ligand>
        <name>5-phospho-alpha-D-ribose 1-diphosphate</name>
        <dbReference type="ChEBI" id="CHEBI:58017"/>
    </ligand>
</feature>
<keyword evidence="5 9" id="KW-0822">Tryptophan biosynthesis</keyword>
<comment type="similarity">
    <text evidence="8">In the C-terminal section; belongs to the anthranilate phosphoribosyltransferase family.</text>
</comment>
<evidence type="ECO:0000313" key="13">
    <source>
        <dbReference type="Proteomes" id="UP000239772"/>
    </source>
</evidence>
<dbReference type="SUPFAM" id="SSF52418">
    <property type="entry name" value="Nucleoside phosphorylase/phosphoribosyltransferase catalytic domain"/>
    <property type="match status" value="1"/>
</dbReference>
<keyword evidence="9" id="KW-0479">Metal-binding</keyword>
<feature type="binding site" evidence="9">
    <location>
        <position position="121"/>
    </location>
    <ligand>
        <name>5-phospho-alpha-D-ribose 1-diphosphate</name>
        <dbReference type="ChEBI" id="CHEBI:58017"/>
    </ligand>
</feature>
<comment type="pathway">
    <text evidence="1 9">Amino-acid biosynthesis; L-tryptophan biosynthesis; L-tryptophan from chorismate: step 2/5.</text>
</comment>
<evidence type="ECO:0000259" key="10">
    <source>
        <dbReference type="Pfam" id="PF00591"/>
    </source>
</evidence>
<evidence type="ECO:0000256" key="6">
    <source>
        <dbReference type="ARBA" id="ARBA00023141"/>
    </source>
</evidence>
<feature type="binding site" evidence="9">
    <location>
        <position position="81"/>
    </location>
    <ligand>
        <name>5-phospho-alpha-D-ribose 1-diphosphate</name>
        <dbReference type="ChEBI" id="CHEBI:58017"/>
    </ligand>
</feature>
<gene>
    <name evidence="9 12" type="primary">trpD</name>
    <name evidence="12" type="ORF">SLNSH_13130</name>
</gene>
<evidence type="ECO:0000256" key="8">
    <source>
        <dbReference type="ARBA" id="ARBA00061188"/>
    </source>
</evidence>
<feature type="domain" description="Glycosyl transferase family 3 N-terminal" evidence="11">
    <location>
        <begin position="5"/>
        <end position="66"/>
    </location>
</feature>
<reference evidence="13" key="1">
    <citation type="submission" date="2018-03" db="EMBL/GenBank/DDBJ databases">
        <authorList>
            <person name="Sun L."/>
            <person name="Liu H."/>
            <person name="Chen W."/>
            <person name="Huang K."/>
            <person name="Liu W."/>
            <person name="Gao X."/>
        </authorList>
    </citation>
    <scope>NUCLEOTIDE SEQUENCE [LARGE SCALE GENOMIC DNA]</scope>
    <source>
        <strain evidence="13">SH9</strain>
    </source>
</reference>
<dbReference type="NCBIfam" id="TIGR01245">
    <property type="entry name" value="trpD"/>
    <property type="match status" value="1"/>
</dbReference>
<feature type="binding site" evidence="9">
    <location>
        <position position="227"/>
    </location>
    <ligand>
        <name>Mg(2+)</name>
        <dbReference type="ChEBI" id="CHEBI:18420"/>
        <label>2</label>
    </ligand>
</feature>
<feature type="binding site" evidence="9">
    <location>
        <position position="167"/>
    </location>
    <ligand>
        <name>anthranilate</name>
        <dbReference type="ChEBI" id="CHEBI:16567"/>
        <label>2</label>
    </ligand>
</feature>
<keyword evidence="3 9" id="KW-0328">Glycosyltransferase</keyword>
<dbReference type="UniPathway" id="UPA00035">
    <property type="reaction ID" value="UER00041"/>
</dbReference>
<keyword evidence="6 9" id="KW-0057">Aromatic amino acid biosynthesis</keyword>
<feature type="binding site" evidence="9">
    <location>
        <position position="226"/>
    </location>
    <ligand>
        <name>Mg(2+)</name>
        <dbReference type="ChEBI" id="CHEBI:18420"/>
        <label>2</label>
    </ligand>
</feature>
<evidence type="ECO:0000256" key="5">
    <source>
        <dbReference type="ARBA" id="ARBA00022822"/>
    </source>
</evidence>
<dbReference type="GO" id="GO:0000287">
    <property type="term" value="F:magnesium ion binding"/>
    <property type="evidence" value="ECO:0007669"/>
    <property type="project" value="UniProtKB-UniRule"/>
</dbReference>
<dbReference type="InterPro" id="IPR017459">
    <property type="entry name" value="Glycosyl_Trfase_fam3_N_dom"/>
</dbReference>
<feature type="binding site" evidence="9">
    <location>
        <position position="81"/>
    </location>
    <ligand>
        <name>anthranilate</name>
        <dbReference type="ChEBI" id="CHEBI:16567"/>
        <label>1</label>
    </ligand>
</feature>
<evidence type="ECO:0000256" key="7">
    <source>
        <dbReference type="ARBA" id="ARBA00052328"/>
    </source>
</evidence>
<dbReference type="Proteomes" id="UP000239772">
    <property type="component" value="Unassembled WGS sequence"/>
</dbReference>
<evidence type="ECO:0000256" key="1">
    <source>
        <dbReference type="ARBA" id="ARBA00004907"/>
    </source>
</evidence>
<evidence type="ECO:0000259" key="11">
    <source>
        <dbReference type="Pfam" id="PF02885"/>
    </source>
</evidence>
<feature type="binding site" evidence="9">
    <location>
        <position position="93"/>
    </location>
    <ligand>
        <name>Mg(2+)</name>
        <dbReference type="ChEBI" id="CHEBI:18420"/>
        <label>1</label>
    </ligand>
</feature>
<dbReference type="InterPro" id="IPR000312">
    <property type="entry name" value="Glycosyl_Trfase_fam3"/>
</dbReference>
<keyword evidence="4 9" id="KW-0808">Transferase</keyword>
<comment type="caution">
    <text evidence="9">Lacks conserved residue(s) required for the propagation of feature annotation.</text>
</comment>
<evidence type="ECO:0000256" key="4">
    <source>
        <dbReference type="ARBA" id="ARBA00022679"/>
    </source>
</evidence>
<dbReference type="OrthoDB" id="9806430at2"/>
<dbReference type="AlphaFoldDB" id="A0A2T1HSD4"/>
<comment type="similarity">
    <text evidence="9">Belongs to the anthranilate phosphoribosyltransferase family.</text>
</comment>
<evidence type="ECO:0000256" key="9">
    <source>
        <dbReference type="HAMAP-Rule" id="MF_00211"/>
    </source>
</evidence>
<dbReference type="HAMAP" id="MF_00211">
    <property type="entry name" value="TrpD"/>
    <property type="match status" value="1"/>
</dbReference>
<dbReference type="GO" id="GO:0004048">
    <property type="term" value="F:anthranilate phosphoribosyltransferase activity"/>
    <property type="evidence" value="ECO:0007669"/>
    <property type="project" value="UniProtKB-UniRule"/>
</dbReference>
<comment type="catalytic activity">
    <reaction evidence="7 9">
        <text>N-(5-phospho-beta-D-ribosyl)anthranilate + diphosphate = 5-phospho-alpha-D-ribose 1-diphosphate + anthranilate</text>
        <dbReference type="Rhea" id="RHEA:11768"/>
        <dbReference type="ChEBI" id="CHEBI:16567"/>
        <dbReference type="ChEBI" id="CHEBI:18277"/>
        <dbReference type="ChEBI" id="CHEBI:33019"/>
        <dbReference type="ChEBI" id="CHEBI:58017"/>
        <dbReference type="EC" id="2.4.2.18"/>
    </reaction>
</comment>
<accession>A0A2T1HSD4</accession>
<evidence type="ECO:0000256" key="3">
    <source>
        <dbReference type="ARBA" id="ARBA00022676"/>
    </source>
</evidence>
<dbReference type="PANTHER" id="PTHR43285">
    <property type="entry name" value="ANTHRANILATE PHOSPHORIBOSYLTRANSFERASE"/>
    <property type="match status" value="1"/>
</dbReference>
<dbReference type="EC" id="2.4.2.18" evidence="9"/>
<dbReference type="EMBL" id="PVZS01000013">
    <property type="protein sequence ID" value="PSC04439.1"/>
    <property type="molecule type" value="Genomic_DNA"/>
</dbReference>
<keyword evidence="9" id="KW-0460">Magnesium</keyword>
<dbReference type="InterPro" id="IPR036320">
    <property type="entry name" value="Glycosyl_Trfase_fam3_N_dom_sf"/>
</dbReference>
<comment type="function">
    <text evidence="9">Catalyzes the transfer of the phosphoribosyl group of 5-phosphorylribose-1-pyrophosphate (PRPP) to anthranilate to yield N-(5'-phosphoribosyl)-anthranilate (PRA).</text>
</comment>
<comment type="cofactor">
    <cofactor evidence="9">
        <name>Mg(2+)</name>
        <dbReference type="ChEBI" id="CHEBI:18420"/>
    </cofactor>
    <text evidence="9">Binds 2 magnesium ions per monomer.</text>
</comment>
<dbReference type="RefSeq" id="WP_106337463.1">
    <property type="nucleotide sequence ID" value="NZ_PVZS01000013.1"/>
</dbReference>
<proteinExistence type="inferred from homology"/>
<dbReference type="Gene3D" id="1.20.970.10">
    <property type="entry name" value="Transferase, Pyrimidine Nucleoside Phosphorylase, Chain C"/>
    <property type="match status" value="1"/>
</dbReference>
<protein>
    <recommendedName>
        <fullName evidence="9">Anthranilate phosphoribosyltransferase</fullName>
        <ecNumber evidence="9">2.4.2.18</ecNumber>
    </recommendedName>
</protein>
<comment type="subunit">
    <text evidence="9">Homodimer.</text>
</comment>
<keyword evidence="13" id="KW-1185">Reference proteome</keyword>
<dbReference type="InterPro" id="IPR035902">
    <property type="entry name" value="Nuc_phospho_transferase"/>
</dbReference>
<dbReference type="Pfam" id="PF02885">
    <property type="entry name" value="Glycos_trans_3N"/>
    <property type="match status" value="1"/>
</dbReference>
<dbReference type="Pfam" id="PF00591">
    <property type="entry name" value="Glycos_transf_3"/>
    <property type="match status" value="1"/>
</dbReference>
<dbReference type="Gene3D" id="3.40.1030.10">
    <property type="entry name" value="Nucleoside phosphorylase/phosphoribosyltransferase catalytic domain"/>
    <property type="match status" value="1"/>
</dbReference>
<feature type="binding site" evidence="9">
    <location>
        <position position="227"/>
    </location>
    <ligand>
        <name>Mg(2+)</name>
        <dbReference type="ChEBI" id="CHEBI:18420"/>
        <label>1</label>
    </ligand>
</feature>
<organism evidence="12 13">
    <name type="scientific">Alsobacter soli</name>
    <dbReference type="NCBI Taxonomy" id="2109933"/>
    <lineage>
        <taxon>Bacteria</taxon>
        <taxon>Pseudomonadati</taxon>
        <taxon>Pseudomonadota</taxon>
        <taxon>Alphaproteobacteria</taxon>
        <taxon>Hyphomicrobiales</taxon>
        <taxon>Alsobacteraceae</taxon>
        <taxon>Alsobacter</taxon>
    </lineage>
</organism>
<sequence length="337" mass="35004">MDAFKPILAKVAAGSPLSREEAEHAFDTILSGGSTLAQTGAFLMALRVRGETVDEIAGAVSTMRAKMLRVQAPKDAIDIVGTGGDNSGSYNVSTLAAMIVAACGVPVAKHGNRAASSKSGAADVLMALGVKVGLEPEKVTHCIAEAGVGFMFAPTHHASMRHVAPVRVELGTRTIFNILGPLSNPAGVKRQVLGVFSESWLQPIADTLKVMGSERVWVVYGRDGLDEITTTGETAVVALENGETRRFVITPEEAGLERARPQDLKGGEADHNAAALRAVVFGEKTPYRDIAVLNAAAGLVVAGKAASLLEGATMAQRALDSGAVKSVLDRLVAASND</sequence>
<comment type="caution">
    <text evidence="12">The sequence shown here is derived from an EMBL/GenBank/DDBJ whole genome shotgun (WGS) entry which is preliminary data.</text>
</comment>
<evidence type="ECO:0000256" key="2">
    <source>
        <dbReference type="ARBA" id="ARBA00022605"/>
    </source>
</evidence>
<dbReference type="PANTHER" id="PTHR43285:SF2">
    <property type="entry name" value="ANTHRANILATE PHOSPHORIBOSYLTRANSFERASE"/>
    <property type="match status" value="1"/>
</dbReference>
<name>A0A2T1HSD4_9HYPH</name>
<dbReference type="SUPFAM" id="SSF47648">
    <property type="entry name" value="Nucleoside phosphorylase/phosphoribosyltransferase N-terminal domain"/>
    <property type="match status" value="1"/>
</dbReference>
<feature type="binding site" evidence="9">
    <location>
        <position position="89"/>
    </location>
    <ligand>
        <name>5-phospho-alpha-D-ribose 1-diphosphate</name>
        <dbReference type="ChEBI" id="CHEBI:58017"/>
    </ligand>
</feature>
<evidence type="ECO:0000313" key="12">
    <source>
        <dbReference type="EMBL" id="PSC04439.1"/>
    </source>
</evidence>
<keyword evidence="2 9" id="KW-0028">Amino-acid biosynthesis</keyword>
<feature type="binding site" evidence="9">
    <location>
        <begin position="84"/>
        <end position="85"/>
    </location>
    <ligand>
        <name>5-phospho-alpha-D-ribose 1-diphosphate</name>
        <dbReference type="ChEBI" id="CHEBI:58017"/>
    </ligand>
</feature>
<dbReference type="GO" id="GO:0005829">
    <property type="term" value="C:cytosol"/>
    <property type="evidence" value="ECO:0007669"/>
    <property type="project" value="TreeGrafter"/>
</dbReference>
<feature type="domain" description="Glycosyl transferase family 3" evidence="10">
    <location>
        <begin position="74"/>
        <end position="323"/>
    </location>
</feature>